<feature type="compositionally biased region" description="Basic residues" evidence="7">
    <location>
        <begin position="218"/>
        <end position="231"/>
    </location>
</feature>
<keyword evidence="4 6" id="KW-0804">Transcription</keyword>
<evidence type="ECO:0000256" key="6">
    <source>
        <dbReference type="RuleBase" id="RU367155"/>
    </source>
</evidence>
<feature type="region of interest" description="Disordered" evidence="7">
    <location>
        <begin position="218"/>
        <end position="244"/>
    </location>
</feature>
<evidence type="ECO:0000256" key="3">
    <source>
        <dbReference type="ARBA" id="ARBA00023125"/>
    </source>
</evidence>
<dbReference type="GO" id="GO:0003700">
    <property type="term" value="F:DNA-binding transcription factor activity"/>
    <property type="evidence" value="ECO:0007669"/>
    <property type="project" value="UniProtKB-UniRule"/>
</dbReference>
<keyword evidence="5 6" id="KW-0539">Nucleus</keyword>
<evidence type="ECO:0000313" key="8">
    <source>
        <dbReference type="EMBL" id="CAI2362489.1"/>
    </source>
</evidence>
<evidence type="ECO:0000256" key="4">
    <source>
        <dbReference type="ARBA" id="ARBA00023163"/>
    </source>
</evidence>
<organism evidence="8 9">
    <name type="scientific">Euplotes crassus</name>
    <dbReference type="NCBI Taxonomy" id="5936"/>
    <lineage>
        <taxon>Eukaryota</taxon>
        <taxon>Sar</taxon>
        <taxon>Alveolata</taxon>
        <taxon>Ciliophora</taxon>
        <taxon>Intramacronucleata</taxon>
        <taxon>Spirotrichea</taxon>
        <taxon>Hypotrichia</taxon>
        <taxon>Euplotida</taxon>
        <taxon>Euplotidae</taxon>
        <taxon>Moneuplotes</taxon>
    </lineage>
</organism>
<dbReference type="Proteomes" id="UP001295684">
    <property type="component" value="Unassembled WGS sequence"/>
</dbReference>
<comment type="caution">
    <text evidence="8">The sequence shown here is derived from an EMBL/GenBank/DDBJ whole genome shotgun (WGS) entry which is preliminary data.</text>
</comment>
<keyword evidence="2 6" id="KW-0805">Transcription regulation</keyword>
<proteinExistence type="inferred from homology"/>
<dbReference type="EMBL" id="CAMPGE010003648">
    <property type="protein sequence ID" value="CAI2362489.1"/>
    <property type="molecule type" value="Genomic_DNA"/>
</dbReference>
<dbReference type="Gene3D" id="6.10.250.2430">
    <property type="match status" value="1"/>
</dbReference>
<dbReference type="Pfam" id="PF02045">
    <property type="entry name" value="CBFB_NFYA"/>
    <property type="match status" value="1"/>
</dbReference>
<dbReference type="SMART" id="SM00521">
    <property type="entry name" value="CBF"/>
    <property type="match status" value="1"/>
</dbReference>
<accession>A0AAD1X6F5</accession>
<comment type="function">
    <text evidence="6">Component of the sequence-specific heterotrimeric transcription factor (NF-Y) which specifically recognizes a 5'-CCAAT-3' box motif found in the promoters of its target genes.</text>
</comment>
<comment type="subcellular location">
    <subcellularLocation>
        <location evidence="1 6">Nucleus</location>
    </subcellularLocation>
</comment>
<dbReference type="GO" id="GO:0003677">
    <property type="term" value="F:DNA binding"/>
    <property type="evidence" value="ECO:0007669"/>
    <property type="project" value="UniProtKB-KW"/>
</dbReference>
<dbReference type="PROSITE" id="PS51152">
    <property type="entry name" value="NFYA_HAP2_2"/>
    <property type="match status" value="1"/>
</dbReference>
<dbReference type="AlphaFoldDB" id="A0AAD1X6F5"/>
<evidence type="ECO:0000256" key="5">
    <source>
        <dbReference type="ARBA" id="ARBA00023242"/>
    </source>
</evidence>
<dbReference type="InterPro" id="IPR001289">
    <property type="entry name" value="NFYA"/>
</dbReference>
<evidence type="ECO:0000313" key="9">
    <source>
        <dbReference type="Proteomes" id="UP001295684"/>
    </source>
</evidence>
<keyword evidence="9" id="KW-1185">Reference proteome</keyword>
<evidence type="ECO:0000256" key="2">
    <source>
        <dbReference type="ARBA" id="ARBA00023015"/>
    </source>
</evidence>
<sequence>MSEFNKEGSTPLMFTNQSPMLDNLHMSGGMFKQSPLTLNMLSQLMNISSPPMLENLGDDSAKKLSPDKKKMVKFTPKAFSPVMESPTPLNMLSSSLMANIGSGLGQGNVGNSAFLTASKFAQDSFRTPAFNKAPSLLIPKVTPKAESVNSASKISNTAKEEVYKSETSSNTKLLNDFKSRKFSHKDEKIPLPSVFGDGIIYVSAKRYKRILIRRKKRKAEKRLVPKPKTKTKREPMHQSRSKLAKRRIRDENGRYIPIKTDEDKKNKVKCTRGRKSRKYYELMERFENEGNTEMIEKLKVHGTKGLDLSKYE</sequence>
<comment type="similarity">
    <text evidence="6">Belongs to the NFYA/HAP2 subunit family.</text>
</comment>
<reference evidence="8" key="1">
    <citation type="submission" date="2023-07" db="EMBL/GenBank/DDBJ databases">
        <authorList>
            <consortium name="AG Swart"/>
            <person name="Singh M."/>
            <person name="Singh A."/>
            <person name="Seah K."/>
            <person name="Emmerich C."/>
        </authorList>
    </citation>
    <scope>NUCLEOTIDE SEQUENCE</scope>
    <source>
        <strain evidence="8">DP1</strain>
    </source>
</reference>
<gene>
    <name evidence="8" type="ORF">ECRASSUSDP1_LOCUS3813</name>
</gene>
<evidence type="ECO:0000256" key="1">
    <source>
        <dbReference type="ARBA" id="ARBA00004123"/>
    </source>
</evidence>
<keyword evidence="3 6" id="KW-0238">DNA-binding</keyword>
<evidence type="ECO:0000256" key="7">
    <source>
        <dbReference type="SAM" id="MobiDB-lite"/>
    </source>
</evidence>
<comment type="subunit">
    <text evidence="6">Heterotrimer.</text>
</comment>
<protein>
    <recommendedName>
        <fullName evidence="6">Nuclear transcription factor Y subunit</fullName>
    </recommendedName>
</protein>
<dbReference type="PRINTS" id="PR00616">
    <property type="entry name" value="CCAATSUBUNTB"/>
</dbReference>
<dbReference type="GO" id="GO:0005634">
    <property type="term" value="C:nucleus"/>
    <property type="evidence" value="ECO:0007669"/>
    <property type="project" value="UniProtKB-SubCell"/>
</dbReference>
<name>A0AAD1X6F5_EUPCR</name>